<evidence type="ECO:0000313" key="4">
    <source>
        <dbReference type="Proteomes" id="UP000478836"/>
    </source>
</evidence>
<dbReference type="GeneID" id="77476814"/>
<name>A0ABQ6V641_9MICO</name>
<feature type="signal peptide" evidence="2">
    <location>
        <begin position="1"/>
        <end position="23"/>
    </location>
</feature>
<feature type="chain" id="PRO_5047009284" evidence="2">
    <location>
        <begin position="24"/>
        <end position="189"/>
    </location>
</feature>
<dbReference type="RefSeq" id="WP_124895398.1">
    <property type="nucleotide sequence ID" value="NZ_JAMYEL010000001.1"/>
</dbReference>
<accession>A0ABQ6V641</accession>
<protein>
    <submittedName>
        <fullName evidence="3">Uncharacterized protein</fullName>
    </submittedName>
</protein>
<sequence length="189" mass="19491">MIPRITAATAGTLLLLAALTACAAPAEPAPAPTPNVITPTPSSGGDTAASPEPSATATELTCESMISAGTVAALTEAGWTAKPKEFVAGGVELTEGLLCFWADYSVASDHGQLYGWAALGAEAAAEAQAGLLAEGWKREDGPDGTYITEDPRYSMGTDEEGYGMTYLFGDGWVRFADTRQGLILIEWAG</sequence>
<evidence type="ECO:0000313" key="3">
    <source>
        <dbReference type="EMBL" id="KAB1864465.1"/>
    </source>
</evidence>
<keyword evidence="4" id="KW-1185">Reference proteome</keyword>
<dbReference type="PROSITE" id="PS51257">
    <property type="entry name" value="PROKAR_LIPOPROTEIN"/>
    <property type="match status" value="1"/>
</dbReference>
<evidence type="ECO:0000256" key="1">
    <source>
        <dbReference type="SAM" id="MobiDB-lite"/>
    </source>
</evidence>
<feature type="region of interest" description="Disordered" evidence="1">
    <location>
        <begin position="28"/>
        <end position="55"/>
    </location>
</feature>
<dbReference type="Proteomes" id="UP000478836">
    <property type="component" value="Unassembled WGS sequence"/>
</dbReference>
<gene>
    <name evidence="3" type="ORF">F6A08_10150</name>
</gene>
<keyword evidence="2" id="KW-0732">Signal</keyword>
<evidence type="ECO:0000256" key="2">
    <source>
        <dbReference type="SAM" id="SignalP"/>
    </source>
</evidence>
<comment type="caution">
    <text evidence="3">The sequence shown here is derived from an EMBL/GenBank/DDBJ whole genome shotgun (WGS) entry which is preliminary data.</text>
</comment>
<feature type="compositionally biased region" description="Polar residues" evidence="1">
    <location>
        <begin position="35"/>
        <end position="45"/>
    </location>
</feature>
<reference evidence="4" key="1">
    <citation type="submission" date="2019-09" db="EMBL/GenBank/DDBJ databases">
        <title>Whole genome sequencing of Microbacterium maritypicum.</title>
        <authorList>
            <person name="Lenchi N."/>
        </authorList>
    </citation>
    <scope>NUCLEOTIDE SEQUENCE [LARGE SCALE GENOMIC DNA]</scope>
    <source>
        <strain evidence="4">G1</strain>
    </source>
</reference>
<organism evidence="3 4">
    <name type="scientific">Microbacterium algeriense</name>
    <dbReference type="NCBI Taxonomy" id="2615184"/>
    <lineage>
        <taxon>Bacteria</taxon>
        <taxon>Bacillati</taxon>
        <taxon>Actinomycetota</taxon>
        <taxon>Actinomycetes</taxon>
        <taxon>Micrococcales</taxon>
        <taxon>Microbacteriaceae</taxon>
        <taxon>Microbacterium</taxon>
    </lineage>
</organism>
<dbReference type="EMBL" id="WAAO01000002">
    <property type="protein sequence ID" value="KAB1864465.1"/>
    <property type="molecule type" value="Genomic_DNA"/>
</dbReference>
<proteinExistence type="predicted"/>